<dbReference type="Proteomes" id="UP000033415">
    <property type="component" value="Unassembled WGS sequence"/>
</dbReference>
<evidence type="ECO:0000256" key="2">
    <source>
        <dbReference type="SAM" id="MobiDB-lite"/>
    </source>
</evidence>
<proteinExistence type="predicted"/>
<dbReference type="PATRIC" id="fig|28037.100.peg.1100"/>
<evidence type="ECO:0000313" key="4">
    <source>
        <dbReference type="Proteomes" id="UP000033415"/>
    </source>
</evidence>
<organism evidence="3 4">
    <name type="scientific">Streptococcus mitis</name>
    <dbReference type="NCBI Taxonomy" id="28037"/>
    <lineage>
        <taxon>Bacteria</taxon>
        <taxon>Bacillati</taxon>
        <taxon>Bacillota</taxon>
        <taxon>Bacilli</taxon>
        <taxon>Lactobacillales</taxon>
        <taxon>Streptococcaceae</taxon>
        <taxon>Streptococcus</taxon>
        <taxon>Streptococcus mitis group</taxon>
    </lineage>
</organism>
<keyword evidence="1" id="KW-0175">Coiled coil</keyword>
<feature type="region of interest" description="Disordered" evidence="2">
    <location>
        <begin position="84"/>
        <end position="104"/>
    </location>
</feature>
<evidence type="ECO:0000256" key="1">
    <source>
        <dbReference type="SAM" id="Coils"/>
    </source>
</evidence>
<feature type="coiled-coil region" evidence="1">
    <location>
        <begin position="314"/>
        <end position="355"/>
    </location>
</feature>
<name>A0A081Q204_STRMT</name>
<protein>
    <recommendedName>
        <fullName evidence="5">Cellulose synthase</fullName>
    </recommendedName>
</protein>
<evidence type="ECO:0008006" key="5">
    <source>
        <dbReference type="Google" id="ProtNLM"/>
    </source>
</evidence>
<reference evidence="3 4" key="1">
    <citation type="submission" date="2015-02" db="EMBL/GenBank/DDBJ databases">
        <title>Evolution of amylase-binding proteins of oral streptococcal species.</title>
        <authorList>
            <person name="Haase E.M."/>
        </authorList>
    </citation>
    <scope>NUCLEOTIDE SEQUENCE [LARGE SCALE GENOMIC DNA]</scope>
    <source>
        <strain evidence="3 4">SK137</strain>
    </source>
</reference>
<sequence>MKMIKTFSREKLYEEIWEISAKQVSLKYDLSYSDLLKKCKEFEIPIPNGSYWYRKNTGQDLSELIVPLPQNDVNEVNIDRKSLKNNRIKPAKHKEESSEDKNKDTVKLDTTSIRSSLSFLEDDKIERIIEAVSNLNQAPNKRLHKSVANLRDKITEWNKREKTASYPYFDSRHRYNDLKEPKFVKSISLNFLPRLYRFLDTLVSVIERIGDNVTSNWDIQIDKDIVRFEVIESTDKVSHELTKEEAKELAEYNDGVKFNGYAYKPRIKKYDYIPNGKFRFKIIDGKYIKDTNEFSIEQSIPEIIVLIYQEYYKVKNLRLEREEKARLYEEEQERKRKLQNRIEEEKKRTMSLLNMLEDFQTANDLRLMADKLEISGKLSKDEIDWIRSKADWIDPIVSSTDELLGIRNHENSREQKEQYLSEKRYYW</sequence>
<dbReference type="RefSeq" id="WP_033686998.1">
    <property type="nucleotide sequence ID" value="NZ_JYGQ01000001.1"/>
</dbReference>
<gene>
    <name evidence="3" type="ORF">TZ91_00752</name>
</gene>
<dbReference type="AlphaFoldDB" id="A0A081Q204"/>
<dbReference type="EMBL" id="JYGQ01000001">
    <property type="protein sequence ID" value="KJQ73149.1"/>
    <property type="molecule type" value="Genomic_DNA"/>
</dbReference>
<accession>A0A081Q204</accession>
<evidence type="ECO:0000313" key="3">
    <source>
        <dbReference type="EMBL" id="KJQ73149.1"/>
    </source>
</evidence>
<comment type="caution">
    <text evidence="3">The sequence shown here is derived from an EMBL/GenBank/DDBJ whole genome shotgun (WGS) entry which is preliminary data.</text>
</comment>
<feature type="compositionally biased region" description="Basic and acidic residues" evidence="2">
    <location>
        <begin position="93"/>
        <end position="104"/>
    </location>
</feature>